<evidence type="ECO:0000313" key="3">
    <source>
        <dbReference type="EMBL" id="GFP55624.1"/>
    </source>
</evidence>
<dbReference type="GO" id="GO:0008080">
    <property type="term" value="F:N-acetyltransferase activity"/>
    <property type="evidence" value="ECO:0007669"/>
    <property type="project" value="InterPro"/>
</dbReference>
<keyword evidence="1 3" id="KW-0808">Transferase</keyword>
<feature type="domain" description="N-acetyltransferase" evidence="2">
    <location>
        <begin position="18"/>
        <end position="166"/>
    </location>
</feature>
<accession>A0A6V8QSP3</accession>
<dbReference type="GO" id="GO:0003677">
    <property type="term" value="F:DNA binding"/>
    <property type="evidence" value="ECO:0007669"/>
    <property type="project" value="UniProtKB-KW"/>
</dbReference>
<dbReference type="AlphaFoldDB" id="A0A6V8QSP3"/>
<dbReference type="Gene3D" id="3.40.630.30">
    <property type="match status" value="1"/>
</dbReference>
<organism evidence="3 4">
    <name type="scientific">Trichoderma asperellum</name>
    <name type="common">Filamentous fungus</name>
    <dbReference type="NCBI Taxonomy" id="101201"/>
    <lineage>
        <taxon>Eukaryota</taxon>
        <taxon>Fungi</taxon>
        <taxon>Dikarya</taxon>
        <taxon>Ascomycota</taxon>
        <taxon>Pezizomycotina</taxon>
        <taxon>Sordariomycetes</taxon>
        <taxon>Hypocreomycetidae</taxon>
        <taxon>Hypocreales</taxon>
        <taxon>Hypocreaceae</taxon>
        <taxon>Trichoderma</taxon>
    </lineage>
</organism>
<dbReference type="PANTHER" id="PTHR13947">
    <property type="entry name" value="GNAT FAMILY N-ACETYLTRANSFERASE"/>
    <property type="match status" value="1"/>
</dbReference>
<dbReference type="InterPro" id="IPR050769">
    <property type="entry name" value="NAT_camello-type"/>
</dbReference>
<comment type="caution">
    <text evidence="3">The sequence shown here is derived from an EMBL/GenBank/DDBJ whole genome shotgun (WGS) entry which is preliminary data.</text>
</comment>
<protein>
    <submittedName>
        <fullName evidence="3">Putative HTH-type DNA-binding domain-containing acetyltransferase YbfA</fullName>
    </submittedName>
</protein>
<dbReference type="SUPFAM" id="SSF55729">
    <property type="entry name" value="Acyl-CoA N-acyltransferases (Nat)"/>
    <property type="match status" value="1"/>
</dbReference>
<dbReference type="CDD" id="cd04301">
    <property type="entry name" value="NAT_SF"/>
    <property type="match status" value="1"/>
</dbReference>
<evidence type="ECO:0000256" key="1">
    <source>
        <dbReference type="ARBA" id="ARBA00022679"/>
    </source>
</evidence>
<dbReference type="InterPro" id="IPR016181">
    <property type="entry name" value="Acyl_CoA_acyltransferase"/>
</dbReference>
<dbReference type="EMBL" id="BLZH01000005">
    <property type="protein sequence ID" value="GFP55624.1"/>
    <property type="molecule type" value="Genomic_DNA"/>
</dbReference>
<evidence type="ECO:0000259" key="2">
    <source>
        <dbReference type="PROSITE" id="PS51186"/>
    </source>
</evidence>
<name>A0A6V8QSP3_TRIAP</name>
<dbReference type="InterPro" id="IPR000182">
    <property type="entry name" value="GNAT_dom"/>
</dbReference>
<dbReference type="PANTHER" id="PTHR13947:SF37">
    <property type="entry name" value="LD18367P"/>
    <property type="match status" value="1"/>
</dbReference>
<keyword evidence="3" id="KW-0238">DNA-binding</keyword>
<dbReference type="Pfam" id="PF00583">
    <property type="entry name" value="Acetyltransf_1"/>
    <property type="match status" value="1"/>
</dbReference>
<gene>
    <name evidence="3" type="ORF">TASIC1_0005048200</name>
</gene>
<proteinExistence type="predicted"/>
<reference evidence="3 4" key="1">
    <citation type="submission" date="2020-07" db="EMBL/GenBank/DDBJ databases">
        <title>Trichoderma asperellum IC-1 whole genome shotgun sequence.</title>
        <authorList>
            <person name="Kanamasa S."/>
            <person name="Takahashi H."/>
        </authorList>
    </citation>
    <scope>NUCLEOTIDE SEQUENCE [LARGE SCALE GENOMIC DNA]</scope>
    <source>
        <strain evidence="3 4">IC-1</strain>
    </source>
</reference>
<sequence>MTLSASPIVYRTHRPGDMGYIIYRHGLIYAEEYKWDEHFEAMVANIAAGFIQNYDPALERCWIAERDGAFMGCICIVKDTKRDNAARIRMLFVEPAARGLGLGKKLVQLCLDFAREKGYAEIVLSTQSILVPARTLYQKAGFTFVGEEDGGYMPWNSKAECWEMKL</sequence>
<evidence type="ECO:0000313" key="4">
    <source>
        <dbReference type="Proteomes" id="UP000517252"/>
    </source>
</evidence>
<dbReference type="Proteomes" id="UP000517252">
    <property type="component" value="Unassembled WGS sequence"/>
</dbReference>
<dbReference type="PROSITE" id="PS51186">
    <property type="entry name" value="GNAT"/>
    <property type="match status" value="1"/>
</dbReference>
<dbReference type="OrthoDB" id="41532at2759"/>